<name>A0A1M7TWD4_9ACTN</name>
<protein>
    <submittedName>
        <fullName evidence="1">Uncharacterized protein</fullName>
    </submittedName>
</protein>
<proteinExistence type="predicted"/>
<accession>A0A1M7TWD4</accession>
<evidence type="ECO:0000313" key="1">
    <source>
        <dbReference type="EMBL" id="SHN74990.1"/>
    </source>
</evidence>
<sequence>MTELRARTPDEAYLFVELLLGREEPVDLHRVTGLVLDTERPVVRVNGLHAGHHHEFDIALPPISHDPVIPGELYGTGRTPSSLIDAGQWRAVELWACSTLDQLLAQVGGRGLDRTAVEDIGYHVDTAYSALAEITKFLPQGAAEVPAEAFWTTDGLAIRGSQPDAFRRERILADEEHYRGMGEELSARQGQLGDAAGPPVEAIGGLARAEIYSSLPQK</sequence>
<dbReference type="OrthoDB" id="3822410at2"/>
<keyword evidence="2" id="KW-1185">Reference proteome</keyword>
<evidence type="ECO:0000313" key="2">
    <source>
        <dbReference type="Proteomes" id="UP000184440"/>
    </source>
</evidence>
<organism evidence="1 2">
    <name type="scientific">Cryptosporangium aurantiacum</name>
    <dbReference type="NCBI Taxonomy" id="134849"/>
    <lineage>
        <taxon>Bacteria</taxon>
        <taxon>Bacillati</taxon>
        <taxon>Actinomycetota</taxon>
        <taxon>Actinomycetes</taxon>
        <taxon>Cryptosporangiales</taxon>
        <taxon>Cryptosporangiaceae</taxon>
        <taxon>Cryptosporangium</taxon>
    </lineage>
</organism>
<reference evidence="1 2" key="1">
    <citation type="submission" date="2016-11" db="EMBL/GenBank/DDBJ databases">
        <authorList>
            <person name="Jaros S."/>
            <person name="Januszkiewicz K."/>
            <person name="Wedrychowicz H."/>
        </authorList>
    </citation>
    <scope>NUCLEOTIDE SEQUENCE [LARGE SCALE GENOMIC DNA]</scope>
    <source>
        <strain evidence="1 2">DSM 46144</strain>
    </source>
</reference>
<dbReference type="AlphaFoldDB" id="A0A1M7TWD4"/>
<dbReference type="Proteomes" id="UP000184440">
    <property type="component" value="Unassembled WGS sequence"/>
</dbReference>
<dbReference type="STRING" id="134849.SAMN05443668_107192"/>
<gene>
    <name evidence="1" type="ORF">SAMN05443668_107192</name>
</gene>
<dbReference type="EMBL" id="FRCS01000007">
    <property type="protein sequence ID" value="SHN74990.1"/>
    <property type="molecule type" value="Genomic_DNA"/>
</dbReference>
<dbReference type="RefSeq" id="WP_073259994.1">
    <property type="nucleotide sequence ID" value="NZ_FRCS01000007.1"/>
</dbReference>